<evidence type="ECO:0000313" key="1">
    <source>
        <dbReference type="EMBL" id="KAJ3811404.1"/>
    </source>
</evidence>
<proteinExistence type="predicted"/>
<gene>
    <name evidence="1" type="ORF">F5876DRAFT_64812</name>
</gene>
<organism evidence="1 2">
    <name type="scientific">Lentinula aff. lateritia</name>
    <dbReference type="NCBI Taxonomy" id="2804960"/>
    <lineage>
        <taxon>Eukaryota</taxon>
        <taxon>Fungi</taxon>
        <taxon>Dikarya</taxon>
        <taxon>Basidiomycota</taxon>
        <taxon>Agaricomycotina</taxon>
        <taxon>Agaricomycetes</taxon>
        <taxon>Agaricomycetidae</taxon>
        <taxon>Agaricales</taxon>
        <taxon>Marasmiineae</taxon>
        <taxon>Omphalotaceae</taxon>
        <taxon>Lentinula</taxon>
    </lineage>
</organism>
<accession>A0ACC1U2X6</accession>
<reference evidence="1" key="1">
    <citation type="submission" date="2022-09" db="EMBL/GenBank/DDBJ databases">
        <title>A Global Phylogenomic Analysis of the Shiitake Genus Lentinula.</title>
        <authorList>
            <consortium name="DOE Joint Genome Institute"/>
            <person name="Sierra-Patev S."/>
            <person name="Min B."/>
            <person name="Naranjo-Ortiz M."/>
            <person name="Looney B."/>
            <person name="Konkel Z."/>
            <person name="Slot J.C."/>
            <person name="Sakamoto Y."/>
            <person name="Steenwyk J.L."/>
            <person name="Rokas A."/>
            <person name="Carro J."/>
            <person name="Camarero S."/>
            <person name="Ferreira P."/>
            <person name="Molpeceres G."/>
            <person name="Ruiz-Duenas F.J."/>
            <person name="Serrano A."/>
            <person name="Henrissat B."/>
            <person name="Drula E."/>
            <person name="Hughes K.W."/>
            <person name="Mata J.L."/>
            <person name="Ishikawa N.K."/>
            <person name="Vargas-Isla R."/>
            <person name="Ushijima S."/>
            <person name="Smith C.A."/>
            <person name="Ahrendt S."/>
            <person name="Andreopoulos W."/>
            <person name="He G."/>
            <person name="Labutti K."/>
            <person name="Lipzen A."/>
            <person name="Ng V."/>
            <person name="Riley R."/>
            <person name="Sandor L."/>
            <person name="Barry K."/>
            <person name="Martinez A.T."/>
            <person name="Xiao Y."/>
            <person name="Gibbons J.G."/>
            <person name="Terashima K."/>
            <person name="Grigoriev I.V."/>
            <person name="Hibbett D.S."/>
        </authorList>
    </citation>
    <scope>NUCLEOTIDE SEQUENCE</scope>
    <source>
        <strain evidence="1">TMI1499</strain>
    </source>
</reference>
<comment type="caution">
    <text evidence="1">The sequence shown here is derived from an EMBL/GenBank/DDBJ whole genome shotgun (WGS) entry which is preliminary data.</text>
</comment>
<evidence type="ECO:0000313" key="2">
    <source>
        <dbReference type="Proteomes" id="UP001163835"/>
    </source>
</evidence>
<name>A0ACC1U2X6_9AGAR</name>
<keyword evidence="2" id="KW-1185">Reference proteome</keyword>
<dbReference type="Proteomes" id="UP001163835">
    <property type="component" value="Unassembled WGS sequence"/>
</dbReference>
<dbReference type="EMBL" id="MU795060">
    <property type="protein sequence ID" value="KAJ3811404.1"/>
    <property type="molecule type" value="Genomic_DNA"/>
</dbReference>
<sequence length="207" mass="23415">MFNFIEGSDVREGTATYCDSLSKIIIERPRGKIMSNCTVYIFEKFPPSHPSSAPSFVKTPLGSSRLSTMPKAAAGKVATKHKFVIDYSKPAGDQVFDGADFEKFLHDRIKVAGKAGQLGDNVKIARDSSNNKITVTSNIPLSKRYLKYLTKKFLKKNTLRDWIRYDHFTKMNPDRTNVIFFSVVATTKDSYTLKFFNISTDNDDEEE</sequence>
<protein>
    <submittedName>
        <fullName evidence="1">Ribosomal L22e protein family-domain-containing protein</fullName>
    </submittedName>
</protein>